<reference evidence="1 2" key="1">
    <citation type="journal article" date="2012" name="New Phytol.">
        <title>Insight into trade-off between wood decay and parasitism from the genome of a fungal forest pathogen.</title>
        <authorList>
            <person name="Olson A."/>
            <person name="Aerts A."/>
            <person name="Asiegbu F."/>
            <person name="Belbahri L."/>
            <person name="Bouzid O."/>
            <person name="Broberg A."/>
            <person name="Canback B."/>
            <person name="Coutinho P.M."/>
            <person name="Cullen D."/>
            <person name="Dalman K."/>
            <person name="Deflorio G."/>
            <person name="van Diepen L.T."/>
            <person name="Dunand C."/>
            <person name="Duplessis S."/>
            <person name="Durling M."/>
            <person name="Gonthier P."/>
            <person name="Grimwood J."/>
            <person name="Fossdal C.G."/>
            <person name="Hansson D."/>
            <person name="Henrissat B."/>
            <person name="Hietala A."/>
            <person name="Himmelstrand K."/>
            <person name="Hoffmeister D."/>
            <person name="Hogberg N."/>
            <person name="James T.Y."/>
            <person name="Karlsson M."/>
            <person name="Kohler A."/>
            <person name="Kues U."/>
            <person name="Lee Y.H."/>
            <person name="Lin Y.C."/>
            <person name="Lind M."/>
            <person name="Lindquist E."/>
            <person name="Lombard V."/>
            <person name="Lucas S."/>
            <person name="Lunden K."/>
            <person name="Morin E."/>
            <person name="Murat C."/>
            <person name="Park J."/>
            <person name="Raffaello T."/>
            <person name="Rouze P."/>
            <person name="Salamov A."/>
            <person name="Schmutz J."/>
            <person name="Solheim H."/>
            <person name="Stahlberg J."/>
            <person name="Velez H."/>
            <person name="de Vries R.P."/>
            <person name="Wiebenga A."/>
            <person name="Woodward S."/>
            <person name="Yakovlev I."/>
            <person name="Garbelotto M."/>
            <person name="Martin F."/>
            <person name="Grigoriev I.V."/>
            <person name="Stenlid J."/>
        </authorList>
    </citation>
    <scope>NUCLEOTIDE SEQUENCE [LARGE SCALE GENOMIC DNA]</scope>
    <source>
        <strain evidence="1 2">TC 32-1</strain>
    </source>
</reference>
<accession>W4JSR1</accession>
<dbReference type="Gene3D" id="3.80.10.10">
    <property type="entry name" value="Ribonuclease Inhibitor"/>
    <property type="match status" value="1"/>
</dbReference>
<dbReference type="Proteomes" id="UP000030671">
    <property type="component" value="Unassembled WGS sequence"/>
</dbReference>
<proteinExistence type="predicted"/>
<evidence type="ECO:0000313" key="1">
    <source>
        <dbReference type="EMBL" id="ETW76578.1"/>
    </source>
</evidence>
<dbReference type="InParanoid" id="W4JSR1"/>
<protein>
    <recommendedName>
        <fullName evidence="3">F-box domain-containing protein</fullName>
    </recommendedName>
</protein>
<dbReference type="AlphaFoldDB" id="W4JSR1"/>
<name>W4JSR1_HETIT</name>
<dbReference type="eggNOG" id="ENOG502SNH9">
    <property type="taxonomic scope" value="Eukaryota"/>
</dbReference>
<dbReference type="RefSeq" id="XP_009551466.1">
    <property type="nucleotide sequence ID" value="XM_009553171.1"/>
</dbReference>
<keyword evidence="2" id="KW-1185">Reference proteome</keyword>
<dbReference type="InterPro" id="IPR032675">
    <property type="entry name" value="LRR_dom_sf"/>
</dbReference>
<feature type="non-terminal residue" evidence="1">
    <location>
        <position position="333"/>
    </location>
</feature>
<sequence>LSSCLPTEILDHICCDIASPSDLFPLLLTNSVVHPIAARVLYRDLVNLSKTQTVHLLQSLSKPPHPSNDKYLPSRHDFVKNLEINFDDCTLLMSLLTMVRQTLERLPNLKSLLIEFSSSDNRRPLARFFPLNAPFKLRYLTTSVRYDPELAMFLNAQPEIQDLSLRGFQTTGEFKLNPDALPNLRSFRSVHTGPSVISQMITGRPVEAMSLSLYPDDSPELLDTLNLPSTKIKRLTLLMIDCASPYNLFQQLSSRLPDLIALHIVALGVDYNMVDLFECATTLSTFNNLQYLTYMVSGPPATIAQEALLAVKWAAACPTLRTIILPRGKVWYQ</sequence>
<evidence type="ECO:0008006" key="3">
    <source>
        <dbReference type="Google" id="ProtNLM"/>
    </source>
</evidence>
<dbReference type="HOGENOM" id="CLU_036643_0_0_1"/>
<dbReference type="GeneID" id="20669094"/>
<feature type="non-terminal residue" evidence="1">
    <location>
        <position position="1"/>
    </location>
</feature>
<dbReference type="KEGG" id="hir:HETIRDRAFT_245910"/>
<evidence type="ECO:0000313" key="2">
    <source>
        <dbReference type="Proteomes" id="UP000030671"/>
    </source>
</evidence>
<organism evidence="1 2">
    <name type="scientific">Heterobasidion irregulare (strain TC 32-1)</name>
    <dbReference type="NCBI Taxonomy" id="747525"/>
    <lineage>
        <taxon>Eukaryota</taxon>
        <taxon>Fungi</taxon>
        <taxon>Dikarya</taxon>
        <taxon>Basidiomycota</taxon>
        <taxon>Agaricomycotina</taxon>
        <taxon>Agaricomycetes</taxon>
        <taxon>Russulales</taxon>
        <taxon>Bondarzewiaceae</taxon>
        <taxon>Heterobasidion</taxon>
        <taxon>Heterobasidion annosum species complex</taxon>
    </lineage>
</organism>
<dbReference type="EMBL" id="KI925464">
    <property type="protein sequence ID" value="ETW76578.1"/>
    <property type="molecule type" value="Genomic_DNA"/>
</dbReference>
<gene>
    <name evidence="1" type="ORF">HETIRDRAFT_245910</name>
</gene>
<dbReference type="OrthoDB" id="3178870at2759"/>